<dbReference type="SUPFAM" id="SSF50891">
    <property type="entry name" value="Cyclophilin-like"/>
    <property type="match status" value="1"/>
</dbReference>
<evidence type="ECO:0000256" key="4">
    <source>
        <dbReference type="RuleBase" id="RU363019"/>
    </source>
</evidence>
<dbReference type="PROSITE" id="PS50072">
    <property type="entry name" value="CSA_PPIASE_2"/>
    <property type="match status" value="1"/>
</dbReference>
<dbReference type="EC" id="5.2.1.8" evidence="4"/>
<keyword evidence="2 4" id="KW-0697">Rotamase</keyword>
<dbReference type="Pfam" id="PF00160">
    <property type="entry name" value="Pro_isomerase"/>
    <property type="match status" value="1"/>
</dbReference>
<dbReference type="InterPro" id="IPR002130">
    <property type="entry name" value="Cyclophilin-type_PPIase_dom"/>
</dbReference>
<dbReference type="GO" id="GO:0005737">
    <property type="term" value="C:cytoplasm"/>
    <property type="evidence" value="ECO:0007669"/>
    <property type="project" value="TreeGrafter"/>
</dbReference>
<evidence type="ECO:0000256" key="2">
    <source>
        <dbReference type="ARBA" id="ARBA00023110"/>
    </source>
</evidence>
<comment type="catalytic activity">
    <reaction evidence="4">
        <text>[protein]-peptidylproline (omega=180) = [protein]-peptidylproline (omega=0)</text>
        <dbReference type="Rhea" id="RHEA:16237"/>
        <dbReference type="Rhea" id="RHEA-COMP:10747"/>
        <dbReference type="Rhea" id="RHEA-COMP:10748"/>
        <dbReference type="ChEBI" id="CHEBI:83833"/>
        <dbReference type="ChEBI" id="CHEBI:83834"/>
        <dbReference type="EC" id="5.2.1.8"/>
    </reaction>
</comment>
<organism evidence="6 7">
    <name type="scientific">Quillaja saponaria</name>
    <name type="common">Soap bark tree</name>
    <dbReference type="NCBI Taxonomy" id="32244"/>
    <lineage>
        <taxon>Eukaryota</taxon>
        <taxon>Viridiplantae</taxon>
        <taxon>Streptophyta</taxon>
        <taxon>Embryophyta</taxon>
        <taxon>Tracheophyta</taxon>
        <taxon>Spermatophyta</taxon>
        <taxon>Magnoliopsida</taxon>
        <taxon>eudicotyledons</taxon>
        <taxon>Gunneridae</taxon>
        <taxon>Pentapetalae</taxon>
        <taxon>rosids</taxon>
        <taxon>fabids</taxon>
        <taxon>Fabales</taxon>
        <taxon>Quillajaceae</taxon>
        <taxon>Quillaja</taxon>
    </lineage>
</organism>
<comment type="caution">
    <text evidence="6">The sequence shown here is derived from an EMBL/GenBank/DDBJ whole genome shotgun (WGS) entry which is preliminary data.</text>
</comment>
<dbReference type="InterPro" id="IPR029000">
    <property type="entry name" value="Cyclophilin-like_dom_sf"/>
</dbReference>
<reference evidence="6" key="1">
    <citation type="journal article" date="2023" name="Science">
        <title>Elucidation of the pathway for biosynthesis of saponin adjuvants from the soapbark tree.</title>
        <authorList>
            <person name="Reed J."/>
            <person name="Orme A."/>
            <person name="El-Demerdash A."/>
            <person name="Owen C."/>
            <person name="Martin L.B.B."/>
            <person name="Misra R.C."/>
            <person name="Kikuchi S."/>
            <person name="Rejzek M."/>
            <person name="Martin A.C."/>
            <person name="Harkess A."/>
            <person name="Leebens-Mack J."/>
            <person name="Louveau T."/>
            <person name="Stephenson M.J."/>
            <person name="Osbourn A."/>
        </authorList>
    </citation>
    <scope>NUCLEOTIDE SEQUENCE</scope>
    <source>
        <strain evidence="6">S10</strain>
    </source>
</reference>
<dbReference type="GO" id="GO:0003755">
    <property type="term" value="F:peptidyl-prolyl cis-trans isomerase activity"/>
    <property type="evidence" value="ECO:0007669"/>
    <property type="project" value="UniProtKB-UniRule"/>
</dbReference>
<accession>A0AAD7L3Y0</accession>
<comment type="function">
    <text evidence="4">PPIases accelerate the folding of proteins. It catalyzes the cis-trans isomerization of proline imidic peptide bonds in oligopeptides.</text>
</comment>
<feature type="domain" description="PPIase cyclophilin-type" evidence="5">
    <location>
        <begin position="32"/>
        <end position="213"/>
    </location>
</feature>
<dbReference type="Gene3D" id="2.40.100.10">
    <property type="entry name" value="Cyclophilin-like"/>
    <property type="match status" value="1"/>
</dbReference>
<gene>
    <name evidence="6" type="ORF">O6P43_027242</name>
</gene>
<evidence type="ECO:0000313" key="6">
    <source>
        <dbReference type="EMBL" id="KAJ7951153.1"/>
    </source>
</evidence>
<dbReference type="AlphaFoldDB" id="A0AAD7L3Y0"/>
<evidence type="ECO:0000256" key="3">
    <source>
        <dbReference type="ARBA" id="ARBA00023235"/>
    </source>
</evidence>
<keyword evidence="3 4" id="KW-0413">Isomerase</keyword>
<dbReference type="PANTHER" id="PTHR11071">
    <property type="entry name" value="PEPTIDYL-PROLYL CIS-TRANS ISOMERASE"/>
    <property type="match status" value="1"/>
</dbReference>
<keyword evidence="7" id="KW-1185">Reference proteome</keyword>
<evidence type="ECO:0000259" key="5">
    <source>
        <dbReference type="PROSITE" id="PS50072"/>
    </source>
</evidence>
<dbReference type="Proteomes" id="UP001163823">
    <property type="component" value="Chromosome 11"/>
</dbReference>
<name>A0AAD7L3Y0_QUISA</name>
<protein>
    <recommendedName>
        <fullName evidence="4">Peptidyl-prolyl cis-trans isomerase</fullName>
        <shortName evidence="4">PPIase</shortName>
        <ecNumber evidence="4">5.2.1.8</ecNumber>
    </recommendedName>
</protein>
<dbReference type="InterPro" id="IPR024936">
    <property type="entry name" value="Cyclophilin-type_PPIase"/>
</dbReference>
<dbReference type="KEGG" id="qsa:O6P43_027242"/>
<comment type="similarity">
    <text evidence="1 4">Belongs to the cyclophilin-type PPIase family.</text>
</comment>
<proteinExistence type="inferred from homology"/>
<sequence length="217" mass="23683">MSVNSRNSPPVEGLAIASSSSFAVFLDVAVKEVDGEGEGEFLGRIEIVLFADSTPLAAENFRVLCTGENKVLKPSGKPFHYKGTEFFAIEPGYHVSGGNFRELDDDFSDCSIYGGKRFPNEHLRNKPKLGSVMATGIVGPPNLELGEPYTILNGADFAICTTEEARRLDIWHEFYVVFGEVTSGMEVVKKMEPYGSSITARTSKSVYVVDCGQFDSD</sequence>
<dbReference type="PRINTS" id="PR00153">
    <property type="entry name" value="CSAPPISMRASE"/>
</dbReference>
<dbReference type="PIRSF" id="PIRSF001467">
    <property type="entry name" value="Peptidylpro_ismrse"/>
    <property type="match status" value="1"/>
</dbReference>
<dbReference type="GO" id="GO:0016018">
    <property type="term" value="F:cyclosporin A binding"/>
    <property type="evidence" value="ECO:0007669"/>
    <property type="project" value="TreeGrafter"/>
</dbReference>
<evidence type="ECO:0000256" key="1">
    <source>
        <dbReference type="ARBA" id="ARBA00007365"/>
    </source>
</evidence>
<dbReference type="PANTHER" id="PTHR11071:SF561">
    <property type="entry name" value="PEPTIDYL-PROLYL CIS-TRANS ISOMERASE D-RELATED"/>
    <property type="match status" value="1"/>
</dbReference>
<dbReference type="EMBL" id="JARAOO010000011">
    <property type="protein sequence ID" value="KAJ7951153.1"/>
    <property type="molecule type" value="Genomic_DNA"/>
</dbReference>
<dbReference type="GO" id="GO:0006457">
    <property type="term" value="P:protein folding"/>
    <property type="evidence" value="ECO:0007669"/>
    <property type="project" value="TreeGrafter"/>
</dbReference>
<evidence type="ECO:0000313" key="7">
    <source>
        <dbReference type="Proteomes" id="UP001163823"/>
    </source>
</evidence>